<evidence type="ECO:0000256" key="2">
    <source>
        <dbReference type="ARBA" id="ARBA00023002"/>
    </source>
</evidence>
<dbReference type="RefSeq" id="XP_027118194.1">
    <property type="nucleotide sequence ID" value="XM_027262393.1"/>
</dbReference>
<keyword evidence="2" id="KW-0560">Oxidoreductase</keyword>
<keyword evidence="3" id="KW-0408">Iron</keyword>
<reference evidence="6" key="2">
    <citation type="submission" date="2025-08" db="UniProtKB">
        <authorList>
            <consortium name="RefSeq"/>
        </authorList>
    </citation>
    <scope>IDENTIFICATION</scope>
    <source>
        <tissue evidence="6">Leaves</tissue>
    </source>
</reference>
<dbReference type="Gene3D" id="2.60.120.330">
    <property type="entry name" value="B-lactam Antibiotic, Isopenicillin N Synthase, Chain"/>
    <property type="match status" value="1"/>
</dbReference>
<dbReference type="PANTHER" id="PTHR10209:SF884">
    <property type="entry name" value="1-AMINOCYCLOPROPANE-1-CARBOXYLATE OXIDASE HOMOLOG 1-LIKE"/>
    <property type="match status" value="1"/>
</dbReference>
<proteinExistence type="predicted"/>
<feature type="domain" description="Non-haem dioxygenase N-terminal" evidence="4">
    <location>
        <begin position="99"/>
        <end position="190"/>
    </location>
</feature>
<evidence type="ECO:0000256" key="3">
    <source>
        <dbReference type="ARBA" id="ARBA00023004"/>
    </source>
</evidence>
<dbReference type="AlphaFoldDB" id="A0A6P6WS11"/>
<dbReference type="InterPro" id="IPR027443">
    <property type="entry name" value="IPNS-like_sf"/>
</dbReference>
<organism evidence="5 6">
    <name type="scientific">Coffea arabica</name>
    <name type="common">Arabian coffee</name>
    <dbReference type="NCBI Taxonomy" id="13443"/>
    <lineage>
        <taxon>Eukaryota</taxon>
        <taxon>Viridiplantae</taxon>
        <taxon>Streptophyta</taxon>
        <taxon>Embryophyta</taxon>
        <taxon>Tracheophyta</taxon>
        <taxon>Spermatophyta</taxon>
        <taxon>Magnoliopsida</taxon>
        <taxon>eudicotyledons</taxon>
        <taxon>Gunneridae</taxon>
        <taxon>Pentapetalae</taxon>
        <taxon>asterids</taxon>
        <taxon>lamiids</taxon>
        <taxon>Gentianales</taxon>
        <taxon>Rubiaceae</taxon>
        <taxon>Ixoroideae</taxon>
        <taxon>Gardenieae complex</taxon>
        <taxon>Bertiereae - Coffeeae clade</taxon>
        <taxon>Coffeeae</taxon>
        <taxon>Coffea</taxon>
    </lineage>
</organism>
<gene>
    <name evidence="6" type="primary">LOC113735383</name>
</gene>
<reference evidence="5" key="1">
    <citation type="journal article" date="2025" name="Foods">
        <title>Unveiling the Microbial Signatures of Arabica Coffee Cherries: Insights into Ripeness Specific Diversity, Functional Traits, and Implications for Quality and Safety.</title>
        <authorList>
            <consortium name="RefSeq"/>
            <person name="Tenea G.N."/>
            <person name="Cifuentes V."/>
            <person name="Reyes P."/>
            <person name="Cevallos-Vallejos M."/>
        </authorList>
    </citation>
    <scope>NUCLEOTIDE SEQUENCE [LARGE SCALE GENOMIC DNA]</scope>
</reference>
<keyword evidence="1" id="KW-0479">Metal-binding</keyword>
<accession>A0A6P6WS11</accession>
<dbReference type="GO" id="GO:0046872">
    <property type="term" value="F:metal ion binding"/>
    <property type="evidence" value="ECO:0007669"/>
    <property type="project" value="UniProtKB-KW"/>
</dbReference>
<dbReference type="Proteomes" id="UP001652660">
    <property type="component" value="Chromosome 3e"/>
</dbReference>
<evidence type="ECO:0000313" key="6">
    <source>
        <dbReference type="RefSeq" id="XP_027118194.1"/>
    </source>
</evidence>
<keyword evidence="5" id="KW-1185">Reference proteome</keyword>
<dbReference type="GeneID" id="113735383"/>
<evidence type="ECO:0000313" key="5">
    <source>
        <dbReference type="Proteomes" id="UP001652660"/>
    </source>
</evidence>
<dbReference type="InterPro" id="IPR026992">
    <property type="entry name" value="DIOX_N"/>
</dbReference>
<sequence length="200" mass="22987">MALSIALHFQYSYAARPICSSRSCFVKKIVPVKYGREIGVPNSSPFCYDLERELRAFDDTKAGVKGLSDSGLAKLPRIFVHDNIDQEKKSWNGRLQSSIPVIELEGSEITDQVPDACERWGFFQVVNHGIPDRTMDKMLERIRMFREQDPEIKGDYYTRDFTRNVAYYSNYDLYESAAAVWKDTITCKISPQCSTRKNCL</sequence>
<evidence type="ECO:0000259" key="4">
    <source>
        <dbReference type="Pfam" id="PF14226"/>
    </source>
</evidence>
<dbReference type="OrthoDB" id="288590at2759"/>
<protein>
    <submittedName>
        <fullName evidence="6">1-aminocyclopropane-1-carboxylate oxidase homolog</fullName>
    </submittedName>
</protein>
<dbReference type="SUPFAM" id="SSF51197">
    <property type="entry name" value="Clavaminate synthase-like"/>
    <property type="match status" value="1"/>
</dbReference>
<dbReference type="Pfam" id="PF14226">
    <property type="entry name" value="DIOX_N"/>
    <property type="match status" value="1"/>
</dbReference>
<evidence type="ECO:0000256" key="1">
    <source>
        <dbReference type="ARBA" id="ARBA00022723"/>
    </source>
</evidence>
<name>A0A6P6WS11_COFAR</name>
<dbReference type="GO" id="GO:0016706">
    <property type="term" value="F:2-oxoglutarate-dependent dioxygenase activity"/>
    <property type="evidence" value="ECO:0007669"/>
    <property type="project" value="UniProtKB-ARBA"/>
</dbReference>
<dbReference type="PANTHER" id="PTHR10209">
    <property type="entry name" value="OXIDOREDUCTASE, 2OG-FE II OXYGENASE FAMILY PROTEIN"/>
    <property type="match status" value="1"/>
</dbReference>